<proteinExistence type="predicted"/>
<comment type="caution">
    <text evidence="1">The sequence shown here is derived from an EMBL/GenBank/DDBJ whole genome shotgun (WGS) entry which is preliminary data.</text>
</comment>
<protein>
    <submittedName>
        <fullName evidence="1">Uncharacterized protein</fullName>
    </submittedName>
</protein>
<dbReference type="EMBL" id="BPQB01000003">
    <property type="protein sequence ID" value="GJE86258.1"/>
    <property type="molecule type" value="Genomic_DNA"/>
</dbReference>
<dbReference type="Proteomes" id="UP000703269">
    <property type="component" value="Unassembled WGS sequence"/>
</dbReference>
<organism evidence="1 2">
    <name type="scientific">Phanerochaete sordida</name>
    <dbReference type="NCBI Taxonomy" id="48140"/>
    <lineage>
        <taxon>Eukaryota</taxon>
        <taxon>Fungi</taxon>
        <taxon>Dikarya</taxon>
        <taxon>Basidiomycota</taxon>
        <taxon>Agaricomycotina</taxon>
        <taxon>Agaricomycetes</taxon>
        <taxon>Polyporales</taxon>
        <taxon>Phanerochaetaceae</taxon>
        <taxon>Phanerochaete</taxon>
    </lineage>
</organism>
<name>A0A9P3G112_9APHY</name>
<dbReference type="AlphaFoldDB" id="A0A9P3G112"/>
<gene>
    <name evidence="1" type="ORF">PsYK624_023380</name>
</gene>
<evidence type="ECO:0000313" key="2">
    <source>
        <dbReference type="Proteomes" id="UP000703269"/>
    </source>
</evidence>
<evidence type="ECO:0000313" key="1">
    <source>
        <dbReference type="EMBL" id="GJE86258.1"/>
    </source>
</evidence>
<keyword evidence="2" id="KW-1185">Reference proteome</keyword>
<accession>A0A9P3G112</accession>
<reference evidence="1 2" key="1">
    <citation type="submission" date="2021-08" db="EMBL/GenBank/DDBJ databases">
        <title>Draft Genome Sequence of Phanerochaete sordida strain YK-624.</title>
        <authorList>
            <person name="Mori T."/>
            <person name="Dohra H."/>
            <person name="Suzuki T."/>
            <person name="Kawagishi H."/>
            <person name="Hirai H."/>
        </authorList>
    </citation>
    <scope>NUCLEOTIDE SEQUENCE [LARGE SCALE GENOMIC DNA]</scope>
    <source>
        <strain evidence="1 2">YK-624</strain>
    </source>
</reference>
<sequence length="211" mass="22788">MRALARITTLRSRRRKARRSMEIVRTSAQRLSLRCGGRAASGVGPPAGVFCCIARADKAPEGPVDSPGLCGACRRTNGGRRASSTSKRQTRVDRCRNPCGIRASQLPPLRSPAAPSAVIFWARPATYPPNNLLQQLGDYPRDPTVFLAFLGWRASSATPVDMDYKSLEASPGYSIPASVLLSISTVSLQSSLLSIPTRYPQVLIARSYVST</sequence>